<proteinExistence type="predicted"/>
<protein>
    <submittedName>
        <fullName evidence="1">Uncharacterized protein</fullName>
    </submittedName>
</protein>
<comment type="caution">
    <text evidence="1">The sequence shown here is derived from an EMBL/GenBank/DDBJ whole genome shotgun (WGS) entry which is preliminary data.</text>
</comment>
<gene>
    <name evidence="1" type="ORF">PF002_g25027</name>
</gene>
<dbReference type="EMBL" id="QXGD01002376">
    <property type="protein sequence ID" value="KAE9189478.1"/>
    <property type="molecule type" value="Genomic_DNA"/>
</dbReference>
<dbReference type="Proteomes" id="UP000440367">
    <property type="component" value="Unassembled WGS sequence"/>
</dbReference>
<organism evidence="1 2">
    <name type="scientific">Phytophthora fragariae</name>
    <dbReference type="NCBI Taxonomy" id="53985"/>
    <lineage>
        <taxon>Eukaryota</taxon>
        <taxon>Sar</taxon>
        <taxon>Stramenopiles</taxon>
        <taxon>Oomycota</taxon>
        <taxon>Peronosporomycetes</taxon>
        <taxon>Peronosporales</taxon>
        <taxon>Peronosporaceae</taxon>
        <taxon>Phytophthora</taxon>
    </lineage>
</organism>
<dbReference type="AlphaFoldDB" id="A0A6A3WUF1"/>
<evidence type="ECO:0000313" key="2">
    <source>
        <dbReference type="Proteomes" id="UP000440367"/>
    </source>
</evidence>
<name>A0A6A3WUF1_9STRA</name>
<sequence length="248" mass="27935">MPRTKMTLVLLARDLSLYDSDMLLESLKDYVVSKSGLSPCSLCTEPTPHNMRTRLLTCKCKACKTVAPYAHCPWKGKAQTCILSNVVRISEASQHVSPLRPPREARLTEEMKAFARDMCTYNHKHMSIYNGIIRRFQVSEAAMSKLATVQRFVQHYRHAHLGGSDFLDDVAAKVWEHAYQGDEESSKPFTFTWRSDANGNPIMTKAKLIREVTPMKISIDFLTGTGPQAAATLTLHVVSDQIERVYDA</sequence>
<accession>A0A6A3WUF1</accession>
<reference evidence="1 2" key="1">
    <citation type="submission" date="2018-08" db="EMBL/GenBank/DDBJ databases">
        <title>Genomic investigation of the strawberry pathogen Phytophthora fragariae indicates pathogenicity is determined by transcriptional variation in three key races.</title>
        <authorList>
            <person name="Adams T.M."/>
            <person name="Armitage A.D."/>
            <person name="Sobczyk M.K."/>
            <person name="Bates H.J."/>
            <person name="Dunwell J.M."/>
            <person name="Nellist C.F."/>
            <person name="Harrison R.J."/>
        </authorList>
    </citation>
    <scope>NUCLEOTIDE SEQUENCE [LARGE SCALE GENOMIC DNA]</scope>
    <source>
        <strain evidence="1 2">BC-1</strain>
    </source>
</reference>
<evidence type="ECO:0000313" key="1">
    <source>
        <dbReference type="EMBL" id="KAE9189478.1"/>
    </source>
</evidence>